<dbReference type="SMART" id="SM00857">
    <property type="entry name" value="Resolvase"/>
    <property type="match status" value="1"/>
</dbReference>
<evidence type="ECO:0000256" key="1">
    <source>
        <dbReference type="ARBA" id="ARBA00022908"/>
    </source>
</evidence>
<feature type="domain" description="Resolvase/invertase-type recombinase catalytic" evidence="6">
    <location>
        <begin position="2"/>
        <end position="157"/>
    </location>
</feature>
<evidence type="ECO:0000313" key="8">
    <source>
        <dbReference type="Proteomes" id="UP000198600"/>
    </source>
</evidence>
<evidence type="ECO:0000256" key="4">
    <source>
        <dbReference type="PIRSR" id="PIRSR606118-50"/>
    </source>
</evidence>
<dbReference type="InterPro" id="IPR036162">
    <property type="entry name" value="Resolvase-like_N_sf"/>
</dbReference>
<dbReference type="GO" id="GO:0000150">
    <property type="term" value="F:DNA strand exchange activity"/>
    <property type="evidence" value="ECO:0007669"/>
    <property type="project" value="InterPro"/>
</dbReference>
<keyword evidence="1" id="KW-0229">DNA integration</keyword>
<dbReference type="OrthoDB" id="9786476at2"/>
<dbReference type="PROSITE" id="PS00398">
    <property type="entry name" value="RECOMBINASES_2"/>
    <property type="match status" value="1"/>
</dbReference>
<protein>
    <submittedName>
        <fullName evidence="7">Site-specific DNA recombinase</fullName>
    </submittedName>
</protein>
<evidence type="ECO:0000313" key="7">
    <source>
        <dbReference type="EMBL" id="SDU85484.1"/>
    </source>
</evidence>
<dbReference type="Gene3D" id="3.40.50.1390">
    <property type="entry name" value="Resolvase, N-terminal catalytic domain"/>
    <property type="match status" value="1"/>
</dbReference>
<dbReference type="AlphaFoldDB" id="A0A1H2LX85"/>
<keyword evidence="8" id="KW-1185">Reference proteome</keyword>
<dbReference type="PANTHER" id="PTHR30461:SF25">
    <property type="entry name" value="RESOLVASE-RELATED"/>
    <property type="match status" value="1"/>
</dbReference>
<name>A0A1H2LX85_9PSED</name>
<organism evidence="7 8">
    <name type="scientific">Pseudomonas mucidolens</name>
    <dbReference type="NCBI Taxonomy" id="46679"/>
    <lineage>
        <taxon>Bacteria</taxon>
        <taxon>Pseudomonadati</taxon>
        <taxon>Pseudomonadota</taxon>
        <taxon>Gammaproteobacteria</taxon>
        <taxon>Pseudomonadales</taxon>
        <taxon>Pseudomonadaceae</taxon>
        <taxon>Pseudomonas</taxon>
    </lineage>
</organism>
<keyword evidence="2" id="KW-0238">DNA-binding</keyword>
<keyword evidence="3" id="KW-0233">DNA recombination</keyword>
<dbReference type="FunFam" id="3.40.50.1390:FF:000010">
    <property type="entry name" value="Recombinase resolvase family"/>
    <property type="match status" value="1"/>
</dbReference>
<dbReference type="InterPro" id="IPR050639">
    <property type="entry name" value="SSR_resolvase"/>
</dbReference>
<feature type="active site" description="O-(5'-phospho-DNA)-serine intermediate" evidence="4 5">
    <location>
        <position position="10"/>
    </location>
</feature>
<dbReference type="PANTHER" id="PTHR30461">
    <property type="entry name" value="DNA-INVERTASE FROM LAMBDOID PROPHAGE"/>
    <property type="match status" value="1"/>
</dbReference>
<dbReference type="RefSeq" id="WP_084379475.1">
    <property type="nucleotide sequence ID" value="NZ_LS483433.1"/>
</dbReference>
<gene>
    <name evidence="7" type="ORF">SAMN05216202_0623</name>
</gene>
<evidence type="ECO:0000259" key="6">
    <source>
        <dbReference type="PROSITE" id="PS51736"/>
    </source>
</evidence>
<dbReference type="InterPro" id="IPR006119">
    <property type="entry name" value="Resolv_N"/>
</dbReference>
<dbReference type="GO" id="GO:0015074">
    <property type="term" value="P:DNA integration"/>
    <property type="evidence" value="ECO:0007669"/>
    <property type="project" value="UniProtKB-KW"/>
</dbReference>
<evidence type="ECO:0000256" key="2">
    <source>
        <dbReference type="ARBA" id="ARBA00023125"/>
    </source>
</evidence>
<sequence>MFIRAYLRASTEEQDASRARASLEQFASDHNKVIASVYLENASGATADRPELLRLLKDARKGDVLLVESIDRLSRLPVEDWQKLKAAIDSKGLRIVALDLPTSHQGMQDTKGDEFTGRMLGAINSMLVEMMAAIARKDYEQRRDRQAQGIEKAKAAGKYQGRPVDADLHKRVTELLGAGLGIRATARHAGCSTTTVLRIRDLHSRVN</sequence>
<dbReference type="SUPFAM" id="SSF53041">
    <property type="entry name" value="Resolvase-like"/>
    <property type="match status" value="1"/>
</dbReference>
<dbReference type="CDD" id="cd03767">
    <property type="entry name" value="SR_Res_par"/>
    <property type="match status" value="1"/>
</dbReference>
<dbReference type="PROSITE" id="PS00397">
    <property type="entry name" value="RECOMBINASES_1"/>
    <property type="match status" value="1"/>
</dbReference>
<accession>A0A1H2LX85</accession>
<dbReference type="Proteomes" id="UP000198600">
    <property type="component" value="Chromosome I"/>
</dbReference>
<reference evidence="8" key="1">
    <citation type="submission" date="2016-10" db="EMBL/GenBank/DDBJ databases">
        <authorList>
            <person name="Varghese N."/>
            <person name="Submissions S."/>
        </authorList>
    </citation>
    <scope>NUCLEOTIDE SEQUENCE [LARGE SCALE GENOMIC DNA]</scope>
    <source>
        <strain evidence="8">LMG 2223</strain>
    </source>
</reference>
<dbReference type="Pfam" id="PF00239">
    <property type="entry name" value="Resolvase"/>
    <property type="match status" value="1"/>
</dbReference>
<proteinExistence type="predicted"/>
<dbReference type="InterPro" id="IPR006118">
    <property type="entry name" value="Recombinase_CS"/>
</dbReference>
<evidence type="ECO:0000256" key="3">
    <source>
        <dbReference type="ARBA" id="ARBA00023172"/>
    </source>
</evidence>
<evidence type="ECO:0000256" key="5">
    <source>
        <dbReference type="PROSITE-ProRule" id="PRU10137"/>
    </source>
</evidence>
<dbReference type="EMBL" id="LT629802">
    <property type="protein sequence ID" value="SDU85484.1"/>
    <property type="molecule type" value="Genomic_DNA"/>
</dbReference>
<dbReference type="PROSITE" id="PS51736">
    <property type="entry name" value="RECOMBINASES_3"/>
    <property type="match status" value="1"/>
</dbReference>
<dbReference type="GO" id="GO:0003677">
    <property type="term" value="F:DNA binding"/>
    <property type="evidence" value="ECO:0007669"/>
    <property type="project" value="UniProtKB-KW"/>
</dbReference>
<dbReference type="STRING" id="46679.SAMN05216202_0623"/>